<dbReference type="Pfam" id="PF07849">
    <property type="entry name" value="DUF1641"/>
    <property type="match status" value="1"/>
</dbReference>
<sequence>MSKEDLILEKLGKIEAELAVMREAREPMDDLIRDLNPIMKQALYVMVNEFKDVEDSFQLEDVMPLVKKVLVNVKNLTWALEALETIIDMWHTMEPMMKSALHNTVRYLGTLEQRGVFRTYEAMLEVRAKVAQHYGPEDIEAMGDSFVTLLGLLKKMSNPEMLALLEKITDMPANIDLANAKPVGMFGVVGALSDSEVKNGIGVAMEMVKALGKLK</sequence>
<evidence type="ECO:0000313" key="1">
    <source>
        <dbReference type="EMBL" id="GFK92352.1"/>
    </source>
</evidence>
<evidence type="ECO:0008006" key="3">
    <source>
        <dbReference type="Google" id="ProtNLM"/>
    </source>
</evidence>
<gene>
    <name evidence="1" type="ORF">NNJEOMEG_00177</name>
</gene>
<evidence type="ECO:0000313" key="2">
    <source>
        <dbReference type="Proteomes" id="UP000494245"/>
    </source>
</evidence>
<reference evidence="1 2" key="1">
    <citation type="submission" date="2020-04" db="EMBL/GenBank/DDBJ databases">
        <authorList>
            <consortium name="Desulfovibrio sp. FSS-1 genome sequencing consortium"/>
            <person name="Shimoshige H."/>
            <person name="Kobayashi H."/>
            <person name="Maekawa T."/>
        </authorList>
    </citation>
    <scope>NUCLEOTIDE SEQUENCE [LARGE SCALE GENOMIC DNA]</scope>
    <source>
        <strain evidence="1 2">SIID29052-01</strain>
    </source>
</reference>
<dbReference type="InterPro" id="IPR012440">
    <property type="entry name" value="DUF1641"/>
</dbReference>
<accession>A0A6V8LHZ1</accession>
<protein>
    <recommendedName>
        <fullName evidence="3">DUF1641 domain-containing protein</fullName>
    </recommendedName>
</protein>
<organism evidence="1 2">
    <name type="scientific">Fundidesulfovibrio magnetotacticus</name>
    <dbReference type="NCBI Taxonomy" id="2730080"/>
    <lineage>
        <taxon>Bacteria</taxon>
        <taxon>Pseudomonadati</taxon>
        <taxon>Thermodesulfobacteriota</taxon>
        <taxon>Desulfovibrionia</taxon>
        <taxon>Desulfovibrionales</taxon>
        <taxon>Desulfovibrionaceae</taxon>
        <taxon>Fundidesulfovibrio</taxon>
    </lineage>
</organism>
<reference evidence="1 2" key="2">
    <citation type="submission" date="2020-05" db="EMBL/GenBank/DDBJ databases">
        <title>Draft genome sequence of Desulfovibrio sp. strainFSS-1.</title>
        <authorList>
            <person name="Shimoshige H."/>
            <person name="Kobayashi H."/>
            <person name="Maekawa T."/>
        </authorList>
    </citation>
    <scope>NUCLEOTIDE SEQUENCE [LARGE SCALE GENOMIC DNA]</scope>
    <source>
        <strain evidence="1 2">SIID29052-01</strain>
    </source>
</reference>
<dbReference type="Proteomes" id="UP000494245">
    <property type="component" value="Unassembled WGS sequence"/>
</dbReference>
<dbReference type="EMBL" id="BLTE01000001">
    <property type="protein sequence ID" value="GFK92352.1"/>
    <property type="molecule type" value="Genomic_DNA"/>
</dbReference>
<name>A0A6V8LHZ1_9BACT</name>
<dbReference type="AlphaFoldDB" id="A0A6V8LHZ1"/>
<proteinExistence type="predicted"/>
<comment type="caution">
    <text evidence="1">The sequence shown here is derived from an EMBL/GenBank/DDBJ whole genome shotgun (WGS) entry which is preliminary data.</text>
</comment>
<dbReference type="RefSeq" id="WP_173080390.1">
    <property type="nucleotide sequence ID" value="NZ_BLTE01000001.1"/>
</dbReference>
<keyword evidence="2" id="KW-1185">Reference proteome</keyword>